<dbReference type="GO" id="GO:0005524">
    <property type="term" value="F:ATP binding"/>
    <property type="evidence" value="ECO:0007669"/>
    <property type="project" value="UniProtKB-KW"/>
</dbReference>
<dbReference type="GO" id="GO:0016779">
    <property type="term" value="F:nucleotidyltransferase activity"/>
    <property type="evidence" value="ECO:0007669"/>
    <property type="project" value="UniProtKB-KW"/>
</dbReference>
<dbReference type="eggNOG" id="COG1669">
    <property type="taxonomic scope" value="Bacteria"/>
</dbReference>
<feature type="domain" description="Polymerase nucleotidyl transferase" evidence="10">
    <location>
        <begin position="11"/>
        <end position="59"/>
    </location>
</feature>
<evidence type="ECO:0000256" key="9">
    <source>
        <dbReference type="ARBA" id="ARBA00038276"/>
    </source>
</evidence>
<proteinExistence type="inferred from homology"/>
<dbReference type="Proteomes" id="UP000028181">
    <property type="component" value="Chromosome I"/>
</dbReference>
<comment type="similarity">
    <text evidence="9">Belongs to the MntA antitoxin family.</text>
</comment>
<dbReference type="GeneID" id="24257079"/>
<evidence type="ECO:0000256" key="6">
    <source>
        <dbReference type="ARBA" id="ARBA00022741"/>
    </source>
</evidence>
<name>A0A068SLU4_NEOGA</name>
<evidence type="ECO:0000313" key="12">
    <source>
        <dbReference type="Proteomes" id="UP000028181"/>
    </source>
</evidence>
<dbReference type="PANTHER" id="PTHR33571:SF14">
    <property type="entry name" value="PROTEIN ADENYLYLTRANSFERASE MJ0435-RELATED"/>
    <property type="match status" value="1"/>
</dbReference>
<keyword evidence="4" id="KW-0548">Nucleotidyltransferase</keyword>
<evidence type="ECO:0000256" key="5">
    <source>
        <dbReference type="ARBA" id="ARBA00022723"/>
    </source>
</evidence>
<dbReference type="EMBL" id="HG938353">
    <property type="protein sequence ID" value="CDN46706.1"/>
    <property type="molecule type" value="Genomic_DNA"/>
</dbReference>
<dbReference type="GO" id="GO:0046872">
    <property type="term" value="F:metal ion binding"/>
    <property type="evidence" value="ECO:0007669"/>
    <property type="project" value="UniProtKB-KW"/>
</dbReference>
<evidence type="ECO:0000256" key="2">
    <source>
        <dbReference type="ARBA" id="ARBA00022649"/>
    </source>
</evidence>
<sequence>MDKDLVIAKLREHEDELRAAGAEHVSIFGSVARGEATVESDLDVLVKFGEPVIQSGFGYFSALEDLRALISSITGASSVDIIAEPLQKERLRRNVERDRAIAY</sequence>
<evidence type="ECO:0000256" key="3">
    <source>
        <dbReference type="ARBA" id="ARBA00022679"/>
    </source>
</evidence>
<keyword evidence="2" id="KW-1277">Toxin-antitoxin system</keyword>
<comment type="cofactor">
    <cofactor evidence="1">
        <name>Mg(2+)</name>
        <dbReference type="ChEBI" id="CHEBI:18420"/>
    </cofactor>
</comment>
<dbReference type="AlphaFoldDB" id="A0A068SLU4"/>
<dbReference type="PANTHER" id="PTHR33571">
    <property type="entry name" value="SSL8005 PROTEIN"/>
    <property type="match status" value="1"/>
</dbReference>
<evidence type="ECO:0000313" key="11">
    <source>
        <dbReference type="EMBL" id="CDN46706.1"/>
    </source>
</evidence>
<evidence type="ECO:0000256" key="7">
    <source>
        <dbReference type="ARBA" id="ARBA00022840"/>
    </source>
</evidence>
<dbReference type="InterPro" id="IPR002934">
    <property type="entry name" value="Polymerase_NTP_transf_dom"/>
</dbReference>
<keyword evidence="8" id="KW-0460">Magnesium</keyword>
<dbReference type="KEGG" id="ngg:RG540_CH05150"/>
<evidence type="ECO:0000256" key="1">
    <source>
        <dbReference type="ARBA" id="ARBA00001946"/>
    </source>
</evidence>
<keyword evidence="3 11" id="KW-0808">Transferase</keyword>
<keyword evidence="7" id="KW-0067">ATP-binding</keyword>
<dbReference type="SUPFAM" id="SSF81301">
    <property type="entry name" value="Nucleotidyltransferase"/>
    <property type="match status" value="1"/>
</dbReference>
<dbReference type="InterPro" id="IPR043519">
    <property type="entry name" value="NT_sf"/>
</dbReference>
<evidence type="ECO:0000259" key="10">
    <source>
        <dbReference type="Pfam" id="PF01909"/>
    </source>
</evidence>
<accession>A0A068SLU4</accession>
<keyword evidence="5" id="KW-0479">Metal-binding</keyword>
<reference evidence="12" key="1">
    <citation type="journal article" date="2014" name="BMC Genomics">
        <title>Genome sequencing of two Neorhizobium galegae strains reveals a noeT gene responsible for the unusual acetylation of the nodulation factors.</title>
        <authorList>
            <person name="Osterman J."/>
            <person name="Marsh J."/>
            <person name="Laine P.K."/>
            <person name="Zeng Z."/>
            <person name="Alatalo E."/>
            <person name="Sullivan J.T."/>
            <person name="Young J.P."/>
            <person name="Thomas-Oates J."/>
            <person name="Paulin L."/>
            <person name="Lindstrom K."/>
        </authorList>
    </citation>
    <scope>NUCLEOTIDE SEQUENCE [LARGE SCALE GENOMIC DNA]</scope>
    <source>
        <strain evidence="12">HAMBI 540</strain>
    </source>
</reference>
<dbReference type="Pfam" id="PF01909">
    <property type="entry name" value="NTP_transf_2"/>
    <property type="match status" value="1"/>
</dbReference>
<dbReference type="InterPro" id="IPR052038">
    <property type="entry name" value="Type-VII_TA_antitoxin"/>
</dbReference>
<keyword evidence="6" id="KW-0547">Nucleotide-binding</keyword>
<dbReference type="RefSeq" id="WP_038584215.1">
    <property type="nucleotide sequence ID" value="NZ_HG938353.1"/>
</dbReference>
<dbReference type="PATRIC" id="fig|1028800.3.peg.516"/>
<organism evidence="11 12">
    <name type="scientific">Neorhizobium galegae bv. orientalis str. HAMBI 540</name>
    <dbReference type="NCBI Taxonomy" id="1028800"/>
    <lineage>
        <taxon>Bacteria</taxon>
        <taxon>Pseudomonadati</taxon>
        <taxon>Pseudomonadota</taxon>
        <taxon>Alphaproteobacteria</taxon>
        <taxon>Hyphomicrobiales</taxon>
        <taxon>Rhizobiaceae</taxon>
        <taxon>Rhizobium/Agrobacterium group</taxon>
        <taxon>Neorhizobium</taxon>
    </lineage>
</organism>
<dbReference type="CDD" id="cd05403">
    <property type="entry name" value="NT_KNTase_like"/>
    <property type="match status" value="1"/>
</dbReference>
<evidence type="ECO:0000256" key="8">
    <source>
        <dbReference type="ARBA" id="ARBA00022842"/>
    </source>
</evidence>
<dbReference type="Gene3D" id="3.30.460.10">
    <property type="entry name" value="Beta Polymerase, domain 2"/>
    <property type="match status" value="1"/>
</dbReference>
<dbReference type="HOGENOM" id="CLU_130257_10_1_5"/>
<dbReference type="OrthoDB" id="559450at2"/>
<evidence type="ECO:0000256" key="4">
    <source>
        <dbReference type="ARBA" id="ARBA00022695"/>
    </source>
</evidence>
<protein>
    <submittedName>
        <fullName evidence="11">Putative nucleotidyltransferase</fullName>
    </submittedName>
</protein>
<gene>
    <name evidence="11" type="ORF">RG540_CH05150</name>
</gene>
<keyword evidence="12" id="KW-1185">Reference proteome</keyword>